<dbReference type="EMBL" id="BSUK01000001">
    <property type="protein sequence ID" value="GMA24007.1"/>
    <property type="molecule type" value="Genomic_DNA"/>
</dbReference>
<proteinExistence type="predicted"/>
<evidence type="ECO:0000256" key="1">
    <source>
        <dbReference type="SAM" id="MobiDB-lite"/>
    </source>
</evidence>
<gene>
    <name evidence="2" type="ORF">GCM10025864_17660</name>
</gene>
<name>A0ABQ6I0N6_9MICO</name>
<dbReference type="Proteomes" id="UP001157091">
    <property type="component" value="Unassembled WGS sequence"/>
</dbReference>
<evidence type="ECO:0000313" key="2">
    <source>
        <dbReference type="EMBL" id="GMA24007.1"/>
    </source>
</evidence>
<feature type="region of interest" description="Disordered" evidence="1">
    <location>
        <begin position="78"/>
        <end position="128"/>
    </location>
</feature>
<dbReference type="Pfam" id="PF03013">
    <property type="entry name" value="Pyr_excise"/>
    <property type="match status" value="1"/>
</dbReference>
<reference evidence="3" key="1">
    <citation type="journal article" date="2019" name="Int. J. Syst. Evol. Microbiol.">
        <title>The Global Catalogue of Microorganisms (GCM) 10K type strain sequencing project: providing services to taxonomists for standard genome sequencing and annotation.</title>
        <authorList>
            <consortium name="The Broad Institute Genomics Platform"/>
            <consortium name="The Broad Institute Genome Sequencing Center for Infectious Disease"/>
            <person name="Wu L."/>
            <person name="Ma J."/>
        </authorList>
    </citation>
    <scope>NUCLEOTIDE SEQUENCE [LARGE SCALE GENOMIC DNA]</scope>
    <source>
        <strain evidence="3">NBRC 106348</strain>
    </source>
</reference>
<accession>A0ABQ6I0N6</accession>
<keyword evidence="3" id="KW-1185">Reference proteome</keyword>
<sequence>MRLWSVHPRYLDRQGLTACWREALLAQAVLAGRTTGYRNHPQLERFRAADDPLRTVGAYLAAVADEASARGYRFDRARIDAPRARPCPTTSSLSRGCPSRPDSSRTSGRTCGPSSTRGARTSRHGGRT</sequence>
<protein>
    <recommendedName>
        <fullName evidence="4">Pyrimidine dimer DNA glycosylase /DNA-(Apurinic or apyrimidinic site) lyase</fullName>
    </recommendedName>
</protein>
<evidence type="ECO:0000313" key="3">
    <source>
        <dbReference type="Proteomes" id="UP001157091"/>
    </source>
</evidence>
<organism evidence="2 3">
    <name type="scientific">Luteimicrobium album</name>
    <dbReference type="NCBI Taxonomy" id="1054550"/>
    <lineage>
        <taxon>Bacteria</taxon>
        <taxon>Bacillati</taxon>
        <taxon>Actinomycetota</taxon>
        <taxon>Actinomycetes</taxon>
        <taxon>Micrococcales</taxon>
        <taxon>Luteimicrobium</taxon>
    </lineage>
</organism>
<comment type="caution">
    <text evidence="2">The sequence shown here is derived from an EMBL/GenBank/DDBJ whole genome shotgun (WGS) entry which is preliminary data.</text>
</comment>
<feature type="compositionally biased region" description="Polar residues" evidence="1">
    <location>
        <begin position="104"/>
        <end position="119"/>
    </location>
</feature>
<evidence type="ECO:0008006" key="4">
    <source>
        <dbReference type="Google" id="ProtNLM"/>
    </source>
</evidence>
<dbReference type="InterPro" id="IPR004260">
    <property type="entry name" value="Pyr-dimer_DNA_glycosylase"/>
</dbReference>